<dbReference type="SUPFAM" id="SSF50891">
    <property type="entry name" value="Cyclophilin-like"/>
    <property type="match status" value="1"/>
</dbReference>
<dbReference type="GO" id="GO:0003755">
    <property type="term" value="F:peptidyl-prolyl cis-trans isomerase activity"/>
    <property type="evidence" value="ECO:0007669"/>
    <property type="project" value="UniProtKB-KW"/>
</dbReference>
<keyword evidence="3" id="KW-0413">Isomerase</keyword>
<proteinExistence type="predicted"/>
<dbReference type="OrthoDB" id="423037at2759"/>
<dbReference type="EMBL" id="CAICTM010002017">
    <property type="protein sequence ID" value="CAB9527567.1"/>
    <property type="molecule type" value="Genomic_DNA"/>
</dbReference>
<dbReference type="PANTHER" id="PTHR43246">
    <property type="entry name" value="PEPTIDYL-PROLYL CIS-TRANS ISOMERASE CYP38, CHLOROPLASTIC"/>
    <property type="match status" value="1"/>
</dbReference>
<dbReference type="Pfam" id="PF00160">
    <property type="entry name" value="Pro_isomerase"/>
    <property type="match status" value="1"/>
</dbReference>
<keyword evidence="2" id="KW-0697">Rotamase</keyword>
<evidence type="ECO:0000256" key="1">
    <source>
        <dbReference type="ARBA" id="ARBA00013194"/>
    </source>
</evidence>
<feature type="chain" id="PRO_5040373568" description="peptidylprolyl isomerase" evidence="5">
    <location>
        <begin position="27"/>
        <end position="265"/>
    </location>
</feature>
<keyword evidence="5" id="KW-0732">Signal</keyword>
<comment type="caution">
    <text evidence="7">The sequence shown here is derived from an EMBL/GenBank/DDBJ whole genome shotgun (WGS) entry which is preliminary data.</text>
</comment>
<dbReference type="AlphaFoldDB" id="A0A9N8EUV5"/>
<protein>
    <recommendedName>
        <fullName evidence="1">peptidylprolyl isomerase</fullName>
        <ecNumber evidence="1">5.2.1.8</ecNumber>
    </recommendedName>
</protein>
<dbReference type="Proteomes" id="UP001153069">
    <property type="component" value="Unassembled WGS sequence"/>
</dbReference>
<dbReference type="InterPro" id="IPR044665">
    <property type="entry name" value="E_coli_cyclophilin_A-like"/>
</dbReference>
<evidence type="ECO:0000256" key="5">
    <source>
        <dbReference type="SAM" id="SignalP"/>
    </source>
</evidence>
<gene>
    <name evidence="7" type="ORF">SEMRO_2019_G311310.1</name>
</gene>
<dbReference type="EC" id="5.2.1.8" evidence="1"/>
<feature type="region of interest" description="Disordered" evidence="4">
    <location>
        <begin position="218"/>
        <end position="242"/>
    </location>
</feature>
<dbReference type="PROSITE" id="PS50072">
    <property type="entry name" value="CSA_PPIASE_2"/>
    <property type="match status" value="1"/>
</dbReference>
<accession>A0A9N8EUV5</accession>
<sequence length="265" mass="29101">MARFSHYHHLFLLFLVLAVTAGPIWGQEGNTDDSVHYVKFEVQLDADTTDSFTVQVNNKWAPLGAARFLELVDLPFFAQVRFFRVLTGFVAQFGISGDPAVSAVWRDKTIADEPVIASNVRGSLTFAKGGPNSRTTQIFVNLEDNVRLDDMGFSPFAQVVSERDMKVVEKLYAGYGEGAPSGNGPDQSRIQFEGNAYLESDFPLLSYILSAKRVEKPADVSSEKETVQQLSSGSAPSGKSWNTGRNIRELTTMFAAGAIPALFFL</sequence>
<evidence type="ECO:0000256" key="3">
    <source>
        <dbReference type="ARBA" id="ARBA00023235"/>
    </source>
</evidence>
<dbReference type="InterPro" id="IPR029000">
    <property type="entry name" value="Cyclophilin-like_dom_sf"/>
</dbReference>
<evidence type="ECO:0000313" key="8">
    <source>
        <dbReference type="Proteomes" id="UP001153069"/>
    </source>
</evidence>
<reference evidence="7" key="1">
    <citation type="submission" date="2020-06" db="EMBL/GenBank/DDBJ databases">
        <authorList>
            <consortium name="Plant Systems Biology data submission"/>
        </authorList>
    </citation>
    <scope>NUCLEOTIDE SEQUENCE</scope>
    <source>
        <strain evidence="7">D6</strain>
    </source>
</reference>
<dbReference type="InterPro" id="IPR002130">
    <property type="entry name" value="Cyclophilin-type_PPIase_dom"/>
</dbReference>
<feature type="domain" description="PPIase cyclophilin-type" evidence="6">
    <location>
        <begin position="39"/>
        <end position="171"/>
    </location>
</feature>
<evidence type="ECO:0000313" key="7">
    <source>
        <dbReference type="EMBL" id="CAB9527567.1"/>
    </source>
</evidence>
<name>A0A9N8EUV5_9STRA</name>
<evidence type="ECO:0000256" key="4">
    <source>
        <dbReference type="SAM" id="MobiDB-lite"/>
    </source>
</evidence>
<keyword evidence="8" id="KW-1185">Reference proteome</keyword>
<organism evidence="7 8">
    <name type="scientific">Seminavis robusta</name>
    <dbReference type="NCBI Taxonomy" id="568900"/>
    <lineage>
        <taxon>Eukaryota</taxon>
        <taxon>Sar</taxon>
        <taxon>Stramenopiles</taxon>
        <taxon>Ochrophyta</taxon>
        <taxon>Bacillariophyta</taxon>
        <taxon>Bacillariophyceae</taxon>
        <taxon>Bacillariophycidae</taxon>
        <taxon>Naviculales</taxon>
        <taxon>Naviculaceae</taxon>
        <taxon>Seminavis</taxon>
    </lineage>
</organism>
<feature type="signal peptide" evidence="5">
    <location>
        <begin position="1"/>
        <end position="26"/>
    </location>
</feature>
<evidence type="ECO:0000259" key="6">
    <source>
        <dbReference type="PROSITE" id="PS50072"/>
    </source>
</evidence>
<feature type="compositionally biased region" description="Polar residues" evidence="4">
    <location>
        <begin position="227"/>
        <end position="242"/>
    </location>
</feature>
<evidence type="ECO:0000256" key="2">
    <source>
        <dbReference type="ARBA" id="ARBA00023110"/>
    </source>
</evidence>
<dbReference type="Gene3D" id="2.40.100.10">
    <property type="entry name" value="Cyclophilin-like"/>
    <property type="match status" value="1"/>
</dbReference>